<dbReference type="EMBL" id="JANTQA010000047">
    <property type="protein sequence ID" value="KAJ3432298.1"/>
    <property type="molecule type" value="Genomic_DNA"/>
</dbReference>
<feature type="region of interest" description="Disordered" evidence="1">
    <location>
        <begin position="46"/>
        <end position="66"/>
    </location>
</feature>
<protein>
    <submittedName>
        <fullName evidence="2">Uncharacterized protein</fullName>
    </submittedName>
</protein>
<proteinExistence type="predicted"/>
<accession>A0AAV7YRB4</accession>
<dbReference type="Proteomes" id="UP001146793">
    <property type="component" value="Unassembled WGS sequence"/>
</dbReference>
<sequence length="221" mass="25656">MSEKVTGLSKAQEIMGNGNISDSHIPMIKVMDPLSLPSSEWENLYPKEFPPLGNAKEEQEQEQEQDLELDLQNQIPPAKSIGRKFTKSYSISGIVPTWERYLSDSNTYCKDLKRNRLRLSELGLDLDKELDMYSELKNEEFDPSTLSENEPNLDQIPPDPKKKCDTYQLHTIYTAPLVLGYFRYIEQGYRVFFTKKLCLQTAFTKIVKFFFLKIHFLILSL</sequence>
<dbReference type="AlphaFoldDB" id="A0AAV7YRB4"/>
<name>A0AAV7YRB4_9EUKA</name>
<feature type="region of interest" description="Disordered" evidence="1">
    <location>
        <begin position="141"/>
        <end position="160"/>
    </location>
</feature>
<gene>
    <name evidence="2" type="ORF">M0812_21231</name>
</gene>
<evidence type="ECO:0000313" key="2">
    <source>
        <dbReference type="EMBL" id="KAJ3432298.1"/>
    </source>
</evidence>
<reference evidence="2" key="1">
    <citation type="submission" date="2022-08" db="EMBL/GenBank/DDBJ databases">
        <title>Novel sulphate-reducing endosymbionts in the free-living metamonad Anaeramoeba.</title>
        <authorList>
            <person name="Jerlstrom-Hultqvist J."/>
            <person name="Cepicka I."/>
            <person name="Gallot-Lavallee L."/>
            <person name="Salas-Leiva D."/>
            <person name="Curtis B.A."/>
            <person name="Zahonova K."/>
            <person name="Pipaliya S."/>
            <person name="Dacks J."/>
            <person name="Roger A.J."/>
        </authorList>
    </citation>
    <scope>NUCLEOTIDE SEQUENCE</scope>
    <source>
        <strain evidence="2">Busselton2</strain>
    </source>
</reference>
<evidence type="ECO:0000256" key="1">
    <source>
        <dbReference type="SAM" id="MobiDB-lite"/>
    </source>
</evidence>
<organism evidence="2 3">
    <name type="scientific">Anaeramoeba flamelloides</name>
    <dbReference type="NCBI Taxonomy" id="1746091"/>
    <lineage>
        <taxon>Eukaryota</taxon>
        <taxon>Metamonada</taxon>
        <taxon>Anaeramoebidae</taxon>
        <taxon>Anaeramoeba</taxon>
    </lineage>
</organism>
<comment type="caution">
    <text evidence="2">The sequence shown here is derived from an EMBL/GenBank/DDBJ whole genome shotgun (WGS) entry which is preliminary data.</text>
</comment>
<evidence type="ECO:0000313" key="3">
    <source>
        <dbReference type="Proteomes" id="UP001146793"/>
    </source>
</evidence>